<organism evidence="5">
    <name type="scientific">Zea mays</name>
    <name type="common">Maize</name>
    <dbReference type="NCBI Taxonomy" id="4577"/>
    <lineage>
        <taxon>Eukaryota</taxon>
        <taxon>Viridiplantae</taxon>
        <taxon>Streptophyta</taxon>
        <taxon>Embryophyta</taxon>
        <taxon>Tracheophyta</taxon>
        <taxon>Spermatophyta</taxon>
        <taxon>Magnoliopsida</taxon>
        <taxon>Liliopsida</taxon>
        <taxon>Poales</taxon>
        <taxon>Poaceae</taxon>
        <taxon>PACMAD clade</taxon>
        <taxon>Panicoideae</taxon>
        <taxon>Andropogonodae</taxon>
        <taxon>Andropogoneae</taxon>
        <taxon>Tripsacinae</taxon>
        <taxon>Zea</taxon>
    </lineage>
</organism>
<dbReference type="Proteomes" id="UP000251960">
    <property type="component" value="Chromosome 2"/>
</dbReference>
<keyword evidence="2" id="KW-0677">Repeat</keyword>
<dbReference type="InterPro" id="IPR002885">
    <property type="entry name" value="PPR_rpt"/>
</dbReference>
<evidence type="ECO:0000256" key="2">
    <source>
        <dbReference type="ARBA" id="ARBA00022737"/>
    </source>
</evidence>
<evidence type="ECO:0000256" key="1">
    <source>
        <dbReference type="ARBA" id="ARBA00007626"/>
    </source>
</evidence>
<dbReference type="Gene3D" id="1.25.40.10">
    <property type="entry name" value="Tetratricopeptide repeat domain"/>
    <property type="match status" value="1"/>
</dbReference>
<dbReference type="PANTHER" id="PTHR47941">
    <property type="entry name" value="PENTATRICOPEPTIDE REPEAT-CONTAINING PROTEIN 3, MITOCHONDRIAL"/>
    <property type="match status" value="1"/>
</dbReference>
<keyword evidence="3" id="KW-0809">Transit peptide</keyword>
<dbReference type="NCBIfam" id="TIGR00756">
    <property type="entry name" value="PPR"/>
    <property type="match status" value="2"/>
</dbReference>
<sequence>MAATLVMVERMTAQGLALDVVGYNTLVAEFCHSGDADVAWEVAERMKADGVEPSVVTHTALIGECCKMKQIEEAFTLYEGMVRSGMAGSQRHMHFSGMCRMMMLFGGNLHPILEQSRRLYPNTCPRKKNRWGVATSKDGTSRKWFTPKSNRIIDFGHIDKFSVHELIILDEKNDEVRKISSRVNDLDLQLMKN</sequence>
<dbReference type="PROSITE" id="PS51375">
    <property type="entry name" value="PPR"/>
    <property type="match status" value="2"/>
</dbReference>
<dbReference type="InterPro" id="IPR011990">
    <property type="entry name" value="TPR-like_helical_dom_sf"/>
</dbReference>
<evidence type="ECO:0000256" key="3">
    <source>
        <dbReference type="ARBA" id="ARBA00022946"/>
    </source>
</evidence>
<protein>
    <submittedName>
        <fullName evidence="5">Pentatricopeptide repeat-containing protein</fullName>
    </submittedName>
</protein>
<feature type="repeat" description="PPR" evidence="4">
    <location>
        <begin position="19"/>
        <end position="53"/>
    </location>
</feature>
<comment type="caution">
    <text evidence="5">The sequence shown here is derived from an EMBL/GenBank/DDBJ whole genome shotgun (WGS) entry which is preliminary data.</text>
</comment>
<accession>A0A3L6FWH5</accession>
<dbReference type="AlphaFoldDB" id="A0A3L6FWH5"/>
<reference evidence="5" key="1">
    <citation type="journal article" date="2018" name="Nat. Genet.">
        <title>Extensive intraspecific gene order and gene structural variations between Mo17 and other maize genomes.</title>
        <authorList>
            <person name="Sun S."/>
            <person name="Zhou Y."/>
            <person name="Chen J."/>
            <person name="Shi J."/>
            <person name="Zhao H."/>
            <person name="Zhao H."/>
            <person name="Song W."/>
            <person name="Zhang M."/>
            <person name="Cui Y."/>
            <person name="Dong X."/>
            <person name="Liu H."/>
            <person name="Ma X."/>
            <person name="Jiao Y."/>
            <person name="Wang B."/>
            <person name="Wei X."/>
            <person name="Stein J.C."/>
            <person name="Glaubitz J.C."/>
            <person name="Lu F."/>
            <person name="Yu G."/>
            <person name="Liang C."/>
            <person name="Fengler K."/>
            <person name="Li B."/>
            <person name="Rafalski A."/>
            <person name="Schnable P.S."/>
            <person name="Ware D.H."/>
            <person name="Buckler E.S."/>
            <person name="Lai J."/>
        </authorList>
    </citation>
    <scope>NUCLEOTIDE SEQUENCE [LARGE SCALE GENOMIC DNA]</scope>
    <source>
        <tissue evidence="5">Seedling</tissue>
    </source>
</reference>
<evidence type="ECO:0000256" key="4">
    <source>
        <dbReference type="PROSITE-ProRule" id="PRU00708"/>
    </source>
</evidence>
<name>A0A3L6FWH5_MAIZE</name>
<proteinExistence type="inferred from homology"/>
<dbReference type="Pfam" id="PF13041">
    <property type="entry name" value="PPR_2"/>
    <property type="match status" value="1"/>
</dbReference>
<comment type="similarity">
    <text evidence="1">Belongs to the PPR family. P subfamily.</text>
</comment>
<evidence type="ECO:0000313" key="5">
    <source>
        <dbReference type="EMBL" id="PWZ38831.1"/>
    </source>
</evidence>
<dbReference type="EMBL" id="NCVQ01000003">
    <property type="protein sequence ID" value="PWZ38831.1"/>
    <property type="molecule type" value="Genomic_DNA"/>
</dbReference>
<gene>
    <name evidence="5" type="primary">EMB2745_3</name>
    <name evidence="5" type="ORF">Zm00014a_028735</name>
</gene>
<feature type="repeat" description="PPR" evidence="4">
    <location>
        <begin position="54"/>
        <end position="88"/>
    </location>
</feature>